<feature type="transmembrane region" description="Helical" evidence="8">
    <location>
        <begin position="144"/>
        <end position="167"/>
    </location>
</feature>
<dbReference type="EMBL" id="SUMC01000017">
    <property type="protein sequence ID" value="TKA10084.1"/>
    <property type="molecule type" value="Genomic_DNA"/>
</dbReference>
<dbReference type="GO" id="GO:0005886">
    <property type="term" value="C:plasma membrane"/>
    <property type="evidence" value="ECO:0007669"/>
    <property type="project" value="UniProtKB-SubCell"/>
</dbReference>
<feature type="transmembrane region" description="Helical" evidence="8">
    <location>
        <begin position="179"/>
        <end position="199"/>
    </location>
</feature>
<gene>
    <name evidence="9" type="ORF">FCI23_19390</name>
</gene>
<evidence type="ECO:0000313" key="9">
    <source>
        <dbReference type="EMBL" id="TKA10084.1"/>
    </source>
</evidence>
<dbReference type="AlphaFoldDB" id="A0A4U0SJW5"/>
<feature type="transmembrane region" description="Helical" evidence="8">
    <location>
        <begin position="211"/>
        <end position="227"/>
    </location>
</feature>
<sequence length="257" mass="27610">MSGLSALDITLLAVAALLVGFSKTAIGGVSSISIALFAAVLPARESTGALLPLLLVGDVVAVRAYRRHADWPTLIRLFPSVAVGVLVGAVFVAYVDDTVMRRTIGALLLTIVAYHLWQRRNRKDQKDQKDQKGESAEPWRNRHAAALVFGLLAGFTTMVANAGGPAMSLYLLSSGYTKLGFLGTYAWFFLIVNAFKLPFSAALGLLTPQSLVQDAVLAVAVLIGAFIGRACVHRLDQKVFERLVILFTALSSLNLLR</sequence>
<organism evidence="9 10">
    <name type="scientific">Actinacidiphila oryziradicis</name>
    <dbReference type="NCBI Taxonomy" id="2571141"/>
    <lineage>
        <taxon>Bacteria</taxon>
        <taxon>Bacillati</taxon>
        <taxon>Actinomycetota</taxon>
        <taxon>Actinomycetes</taxon>
        <taxon>Kitasatosporales</taxon>
        <taxon>Streptomycetaceae</taxon>
        <taxon>Actinacidiphila</taxon>
    </lineage>
</organism>
<evidence type="ECO:0000256" key="5">
    <source>
        <dbReference type="ARBA" id="ARBA00022692"/>
    </source>
</evidence>
<proteinExistence type="inferred from homology"/>
<evidence type="ECO:0000256" key="3">
    <source>
        <dbReference type="ARBA" id="ARBA00022448"/>
    </source>
</evidence>
<feature type="transmembrane region" description="Helical" evidence="8">
    <location>
        <begin position="77"/>
        <end position="94"/>
    </location>
</feature>
<feature type="transmembrane region" description="Helical" evidence="8">
    <location>
        <begin position="100"/>
        <end position="117"/>
    </location>
</feature>
<evidence type="ECO:0000313" key="10">
    <source>
        <dbReference type="Proteomes" id="UP000305778"/>
    </source>
</evidence>
<keyword evidence="5 8" id="KW-0812">Transmembrane</keyword>
<keyword evidence="6 8" id="KW-1133">Transmembrane helix</keyword>
<evidence type="ECO:0000256" key="2">
    <source>
        <dbReference type="ARBA" id="ARBA00009142"/>
    </source>
</evidence>
<keyword evidence="4 8" id="KW-1003">Cell membrane</keyword>
<accession>A0A4U0SJW5</accession>
<dbReference type="Pfam" id="PF01925">
    <property type="entry name" value="TauE"/>
    <property type="match status" value="1"/>
</dbReference>
<evidence type="ECO:0000256" key="6">
    <source>
        <dbReference type="ARBA" id="ARBA00022989"/>
    </source>
</evidence>
<dbReference type="PANTHER" id="PTHR30269">
    <property type="entry name" value="TRANSMEMBRANE PROTEIN YFCA"/>
    <property type="match status" value="1"/>
</dbReference>
<evidence type="ECO:0000256" key="8">
    <source>
        <dbReference type="RuleBase" id="RU363041"/>
    </source>
</evidence>
<reference evidence="9 10" key="1">
    <citation type="submission" date="2019-04" db="EMBL/GenBank/DDBJ databases">
        <title>Streptomyces oryziradicis sp. nov., a novel actinomycete isolated from rhizosphere soil of rice (Oryza sativa L.).</title>
        <authorList>
            <person name="Li C."/>
        </authorList>
    </citation>
    <scope>NUCLEOTIDE SEQUENCE [LARGE SCALE GENOMIC DNA]</scope>
    <source>
        <strain evidence="9 10">NEAU-C40</strain>
    </source>
</reference>
<comment type="caution">
    <text evidence="9">The sequence shown here is derived from an EMBL/GenBank/DDBJ whole genome shotgun (WGS) entry which is preliminary data.</text>
</comment>
<dbReference type="RefSeq" id="WP_136725165.1">
    <property type="nucleotide sequence ID" value="NZ_SUMC01000017.1"/>
</dbReference>
<dbReference type="InterPro" id="IPR052017">
    <property type="entry name" value="TSUP"/>
</dbReference>
<dbReference type="InterPro" id="IPR002781">
    <property type="entry name" value="TM_pro_TauE-like"/>
</dbReference>
<dbReference type="PANTHER" id="PTHR30269:SF23">
    <property type="entry name" value="MEMBRANE TRANSPORTER PROTEIN YDHB-RELATED"/>
    <property type="match status" value="1"/>
</dbReference>
<keyword evidence="3" id="KW-0813">Transport</keyword>
<dbReference type="Proteomes" id="UP000305778">
    <property type="component" value="Unassembled WGS sequence"/>
</dbReference>
<evidence type="ECO:0000256" key="1">
    <source>
        <dbReference type="ARBA" id="ARBA00004651"/>
    </source>
</evidence>
<keyword evidence="10" id="KW-1185">Reference proteome</keyword>
<evidence type="ECO:0000256" key="7">
    <source>
        <dbReference type="ARBA" id="ARBA00023136"/>
    </source>
</evidence>
<comment type="subcellular location">
    <subcellularLocation>
        <location evidence="1 8">Cell membrane</location>
        <topology evidence="1 8">Multi-pass membrane protein</topology>
    </subcellularLocation>
</comment>
<evidence type="ECO:0000256" key="4">
    <source>
        <dbReference type="ARBA" id="ARBA00022475"/>
    </source>
</evidence>
<keyword evidence="7 8" id="KW-0472">Membrane</keyword>
<dbReference type="OrthoDB" id="9801058at2"/>
<name>A0A4U0SJW5_9ACTN</name>
<comment type="similarity">
    <text evidence="2 8">Belongs to the 4-toluene sulfonate uptake permease (TSUP) (TC 2.A.102) family.</text>
</comment>
<protein>
    <recommendedName>
        <fullName evidence="8">Probable membrane transporter protein</fullName>
    </recommendedName>
</protein>